<dbReference type="Proteomes" id="UP001629235">
    <property type="component" value="Unassembled WGS sequence"/>
</dbReference>
<sequence length="328" mass="34670">MGYGGWKPYVSVADRRKKAELAAAKAKKAGAILSPIASYRGAIAKTFWGKAWCDNLEGYSDYSNRLPRGRTYVRNGSVIDLQITAGEVRAQVMGSSLYTVAVTVTACPAKQWRAIGADCAGSIDSIVELLQGKLSTAVMERICKPGTGLFPAPKEITFNCSCPDWASMCKHVAAVLYGVGARLDQQPEFLFALRRVDANELVSQVGAGLPKSRIRPASGKVLDDALVADVFGIEMAEAYPPAKPAAGRNKAAKSAVSTTRKPPATAKTVADNKSVTKKLPVKPSAGPRKSISGNVVAGKVNVANSPATPKEPATRKRASARPVKGKSR</sequence>
<organism evidence="1 2">
    <name type="scientific">Paraburkholderia rhynchosiae</name>
    <dbReference type="NCBI Taxonomy" id="487049"/>
    <lineage>
        <taxon>Bacteria</taxon>
        <taxon>Pseudomonadati</taxon>
        <taxon>Pseudomonadota</taxon>
        <taxon>Betaproteobacteria</taxon>
        <taxon>Burkholderiales</taxon>
        <taxon>Burkholderiaceae</taxon>
        <taxon>Paraburkholderia</taxon>
    </lineage>
</organism>
<keyword evidence="2" id="KW-1185">Reference proteome</keyword>
<accession>A0ACC7NQS2</accession>
<gene>
    <name evidence="1" type="ORF">PQR01_36805</name>
</gene>
<proteinExistence type="predicted"/>
<reference evidence="1 2" key="1">
    <citation type="journal article" date="2024" name="Chem. Sci.">
        <title>Discovery of megapolipeptins by genome mining of a Burkholderiales bacteria collection.</title>
        <authorList>
            <person name="Paulo B.S."/>
            <person name="Recchia M.J.J."/>
            <person name="Lee S."/>
            <person name="Fergusson C.H."/>
            <person name="Romanowski S.B."/>
            <person name="Hernandez A."/>
            <person name="Krull N."/>
            <person name="Liu D.Y."/>
            <person name="Cavanagh H."/>
            <person name="Bos A."/>
            <person name="Gray C.A."/>
            <person name="Murphy B.T."/>
            <person name="Linington R.G."/>
            <person name="Eustaquio A.S."/>
        </authorList>
    </citation>
    <scope>NUCLEOTIDE SEQUENCE [LARGE SCALE GENOMIC DNA]</scope>
    <source>
        <strain evidence="1 2">RL18-126-BIB-B</strain>
    </source>
</reference>
<comment type="caution">
    <text evidence="1">The sequence shown here is derived from an EMBL/GenBank/DDBJ whole genome shotgun (WGS) entry which is preliminary data.</text>
</comment>
<evidence type="ECO:0000313" key="2">
    <source>
        <dbReference type="Proteomes" id="UP001629235"/>
    </source>
</evidence>
<name>A0ACC7NQS2_9BURK</name>
<protein>
    <submittedName>
        <fullName evidence="1">Uncharacterized protein</fullName>
    </submittedName>
</protein>
<dbReference type="EMBL" id="JAQQDW010000140">
    <property type="protein sequence ID" value="MFM0108808.1"/>
    <property type="molecule type" value="Genomic_DNA"/>
</dbReference>
<evidence type="ECO:0000313" key="1">
    <source>
        <dbReference type="EMBL" id="MFM0108808.1"/>
    </source>
</evidence>